<dbReference type="EMBL" id="JAHRIO010093869">
    <property type="protein sequence ID" value="MEQ2189732.1"/>
    <property type="molecule type" value="Genomic_DNA"/>
</dbReference>
<sequence length="66" mass="6906">LQGCSRSGLELSPPELIIMKKHSARVAPLSACNSPVLTLTKVEGRESPWPFGARPHTGTPGSGTPV</sequence>
<feature type="non-terminal residue" evidence="2">
    <location>
        <position position="1"/>
    </location>
</feature>
<gene>
    <name evidence="2" type="ORF">GOODEAATRI_028340</name>
</gene>
<proteinExistence type="predicted"/>
<name>A0ABV0Q2F6_9TELE</name>
<dbReference type="Proteomes" id="UP001476798">
    <property type="component" value="Unassembled WGS sequence"/>
</dbReference>
<accession>A0ABV0Q2F6</accession>
<evidence type="ECO:0000313" key="3">
    <source>
        <dbReference type="Proteomes" id="UP001476798"/>
    </source>
</evidence>
<protein>
    <submittedName>
        <fullName evidence="2">Uncharacterized protein</fullName>
    </submittedName>
</protein>
<feature type="region of interest" description="Disordered" evidence="1">
    <location>
        <begin position="46"/>
        <end position="66"/>
    </location>
</feature>
<organism evidence="2 3">
    <name type="scientific">Goodea atripinnis</name>
    <dbReference type="NCBI Taxonomy" id="208336"/>
    <lineage>
        <taxon>Eukaryota</taxon>
        <taxon>Metazoa</taxon>
        <taxon>Chordata</taxon>
        <taxon>Craniata</taxon>
        <taxon>Vertebrata</taxon>
        <taxon>Euteleostomi</taxon>
        <taxon>Actinopterygii</taxon>
        <taxon>Neopterygii</taxon>
        <taxon>Teleostei</taxon>
        <taxon>Neoteleostei</taxon>
        <taxon>Acanthomorphata</taxon>
        <taxon>Ovalentaria</taxon>
        <taxon>Atherinomorphae</taxon>
        <taxon>Cyprinodontiformes</taxon>
        <taxon>Goodeidae</taxon>
        <taxon>Goodea</taxon>
    </lineage>
</organism>
<reference evidence="2 3" key="1">
    <citation type="submission" date="2021-06" db="EMBL/GenBank/DDBJ databases">
        <authorList>
            <person name="Palmer J.M."/>
        </authorList>
    </citation>
    <scope>NUCLEOTIDE SEQUENCE [LARGE SCALE GENOMIC DNA]</scope>
    <source>
        <strain evidence="2 3">GA_2019</strain>
        <tissue evidence="2">Muscle</tissue>
    </source>
</reference>
<evidence type="ECO:0000313" key="2">
    <source>
        <dbReference type="EMBL" id="MEQ2189732.1"/>
    </source>
</evidence>
<evidence type="ECO:0000256" key="1">
    <source>
        <dbReference type="SAM" id="MobiDB-lite"/>
    </source>
</evidence>
<keyword evidence="3" id="KW-1185">Reference proteome</keyword>
<comment type="caution">
    <text evidence="2">The sequence shown here is derived from an EMBL/GenBank/DDBJ whole genome shotgun (WGS) entry which is preliminary data.</text>
</comment>